<accession>F4CXB8</accession>
<dbReference type="OrthoDB" id="256126at2"/>
<dbReference type="STRING" id="675635.Psed_4332"/>
<dbReference type="RefSeq" id="WP_013676406.1">
    <property type="nucleotide sequence ID" value="NC_015312.1"/>
</dbReference>
<dbReference type="InterPro" id="IPR027802">
    <property type="entry name" value="Multi-ubiquitin_dom"/>
</dbReference>
<feature type="domain" description="Multi-ubiquitin" evidence="2">
    <location>
        <begin position="23"/>
        <end position="96"/>
    </location>
</feature>
<name>F4CXB8_PSEUX</name>
<dbReference type="Proteomes" id="UP000007809">
    <property type="component" value="Chromosome"/>
</dbReference>
<dbReference type="HOGENOM" id="CLU_170407_0_0_11"/>
<reference evidence="3 4" key="1">
    <citation type="journal article" date="2011" name="J. Bacteriol.">
        <title>Genome sequence of the 1,4-dioxane-degrading Pseudonocardia dioxanivorans strain CB1190.</title>
        <authorList>
            <person name="Sales C.M."/>
            <person name="Mahendra S."/>
            <person name="Grostern A."/>
            <person name="Parales R.E."/>
            <person name="Goodwin L.A."/>
            <person name="Woyke T."/>
            <person name="Nolan M."/>
            <person name="Lapidus A."/>
            <person name="Chertkov O."/>
            <person name="Ovchinnikova G."/>
            <person name="Sczyrba A."/>
            <person name="Alvarez-Cohen L."/>
        </authorList>
    </citation>
    <scope>NUCLEOTIDE SEQUENCE [LARGE SCALE GENOMIC DNA]</scope>
    <source>
        <strain evidence="4">ATCC 55486 / DSM 44775 / JCM 13855 / CB1190</strain>
    </source>
</reference>
<gene>
    <name evidence="3" type="ordered locus">Psed_4332</name>
</gene>
<evidence type="ECO:0000256" key="1">
    <source>
        <dbReference type="SAM" id="MobiDB-lite"/>
    </source>
</evidence>
<evidence type="ECO:0000313" key="4">
    <source>
        <dbReference type="Proteomes" id="UP000007809"/>
    </source>
</evidence>
<dbReference type="EMBL" id="CP002593">
    <property type="protein sequence ID" value="AEA26492.1"/>
    <property type="molecule type" value="Genomic_DNA"/>
</dbReference>
<evidence type="ECO:0000313" key="3">
    <source>
        <dbReference type="EMBL" id="AEA26492.1"/>
    </source>
</evidence>
<dbReference type="eggNOG" id="ENOG5033BF1">
    <property type="taxonomic scope" value="Bacteria"/>
</dbReference>
<feature type="region of interest" description="Disordered" evidence="1">
    <location>
        <begin position="1"/>
        <end position="22"/>
    </location>
</feature>
<dbReference type="AlphaFoldDB" id="F4CXB8"/>
<proteinExistence type="predicted"/>
<feature type="compositionally biased region" description="Polar residues" evidence="1">
    <location>
        <begin position="1"/>
        <end position="16"/>
    </location>
</feature>
<protein>
    <recommendedName>
        <fullName evidence="2">Multi-ubiquitin domain-containing protein</fullName>
    </recommendedName>
</protein>
<dbReference type="Pfam" id="PF14452">
    <property type="entry name" value="Multi_ubiq"/>
    <property type="match status" value="1"/>
</dbReference>
<sequence length="98" mass="10780">MSAQPEQHNTSDNTARGNHPREMTIVINARERTVTDKELTFEQLVAMAYPSAPTGENVMFTISFRRGHGNKPEGSLLTGETVKIKDGMVFVVSATDKS</sequence>
<organism evidence="3 4">
    <name type="scientific">Pseudonocardia dioxanivorans (strain ATCC 55486 / DSM 44775 / JCM 13855 / CB1190)</name>
    <dbReference type="NCBI Taxonomy" id="675635"/>
    <lineage>
        <taxon>Bacteria</taxon>
        <taxon>Bacillati</taxon>
        <taxon>Actinomycetota</taxon>
        <taxon>Actinomycetes</taxon>
        <taxon>Pseudonocardiales</taxon>
        <taxon>Pseudonocardiaceae</taxon>
        <taxon>Pseudonocardia</taxon>
    </lineage>
</organism>
<keyword evidence="4" id="KW-1185">Reference proteome</keyword>
<dbReference type="KEGG" id="pdx:Psed_4332"/>
<evidence type="ECO:0000259" key="2">
    <source>
        <dbReference type="Pfam" id="PF14452"/>
    </source>
</evidence>